<accession>A0ABT0FUM5</accession>
<dbReference type="Pfam" id="PF02082">
    <property type="entry name" value="Rrf2"/>
    <property type="match status" value="1"/>
</dbReference>
<gene>
    <name evidence="1" type="ORF">MF672_017700</name>
</gene>
<dbReference type="InterPro" id="IPR036388">
    <property type="entry name" value="WH-like_DNA-bd_sf"/>
</dbReference>
<dbReference type="PANTHER" id="PTHR33221:SF13">
    <property type="entry name" value="TRANSCRIPTIONAL REGULATOR-RELATED"/>
    <property type="match status" value="1"/>
</dbReference>
<organism evidence="1 2">
    <name type="scientific">Actinomadura luzonensis</name>
    <dbReference type="NCBI Taxonomy" id="2805427"/>
    <lineage>
        <taxon>Bacteria</taxon>
        <taxon>Bacillati</taxon>
        <taxon>Actinomycetota</taxon>
        <taxon>Actinomycetes</taxon>
        <taxon>Streptosporangiales</taxon>
        <taxon>Thermomonosporaceae</taxon>
        <taxon>Actinomadura</taxon>
    </lineage>
</organism>
<dbReference type="Proteomes" id="UP001317259">
    <property type="component" value="Unassembled WGS sequence"/>
</dbReference>
<dbReference type="InterPro" id="IPR030489">
    <property type="entry name" value="TR_Rrf2-type_CS"/>
</dbReference>
<keyword evidence="2" id="KW-1185">Reference proteome</keyword>
<protein>
    <submittedName>
        <fullName evidence="1">Rrf2 family transcriptional regulator</fullName>
    </submittedName>
</protein>
<dbReference type="SUPFAM" id="SSF46785">
    <property type="entry name" value="Winged helix' DNA-binding domain"/>
    <property type="match status" value="1"/>
</dbReference>
<evidence type="ECO:0000313" key="2">
    <source>
        <dbReference type="Proteomes" id="UP001317259"/>
    </source>
</evidence>
<reference evidence="1 2" key="1">
    <citation type="submission" date="2022-04" db="EMBL/GenBank/DDBJ databases">
        <title>Genome draft of Actinomadura sp. ATCC 31491.</title>
        <authorList>
            <person name="Shi X."/>
            <person name="Du Y."/>
        </authorList>
    </citation>
    <scope>NUCLEOTIDE SEQUENCE [LARGE SCALE GENOMIC DNA]</scope>
    <source>
        <strain evidence="1 2">ATCC 31491</strain>
    </source>
</reference>
<dbReference type="NCBIfam" id="TIGR00738">
    <property type="entry name" value="rrf2_super"/>
    <property type="match status" value="1"/>
</dbReference>
<dbReference type="InterPro" id="IPR036390">
    <property type="entry name" value="WH_DNA-bd_sf"/>
</dbReference>
<name>A0ABT0FUM5_9ACTN</name>
<dbReference type="PROSITE" id="PS51197">
    <property type="entry name" value="HTH_RRF2_2"/>
    <property type="match status" value="1"/>
</dbReference>
<proteinExistence type="predicted"/>
<dbReference type="InterPro" id="IPR000944">
    <property type="entry name" value="Tscrpt_reg_Rrf2"/>
</dbReference>
<dbReference type="Gene3D" id="1.10.10.10">
    <property type="entry name" value="Winged helix-like DNA-binding domain superfamily/Winged helix DNA-binding domain"/>
    <property type="match status" value="1"/>
</dbReference>
<dbReference type="RefSeq" id="WP_242383316.1">
    <property type="nucleotide sequence ID" value="NZ_JAKRKC020000001.1"/>
</dbReference>
<dbReference type="PROSITE" id="PS01332">
    <property type="entry name" value="HTH_RRF2_1"/>
    <property type="match status" value="1"/>
</dbReference>
<evidence type="ECO:0000313" key="1">
    <source>
        <dbReference type="EMBL" id="MCK2215608.1"/>
    </source>
</evidence>
<comment type="caution">
    <text evidence="1">The sequence shown here is derived from an EMBL/GenBank/DDBJ whole genome shotgun (WGS) entry which is preliminary data.</text>
</comment>
<sequence length="162" mass="16914">MKLPVSTEWLLHCAASLAQLEPGVTASAAQLAEYYDLPGPYLAKQLQSLVKAGVLAATTGPRGGFRLARAPAEITLLQVVEAVDGASSPYECREIRRQGRGALPEEDCRKACVLAVRMAEAHRAWRGSLAGVTLADVLADLPPGAPARTRSLLTGARAAAGG</sequence>
<dbReference type="EMBL" id="JAKRKC020000001">
    <property type="protein sequence ID" value="MCK2215608.1"/>
    <property type="molecule type" value="Genomic_DNA"/>
</dbReference>
<dbReference type="PANTHER" id="PTHR33221">
    <property type="entry name" value="WINGED HELIX-TURN-HELIX TRANSCRIPTIONAL REGULATOR, RRF2 FAMILY"/>
    <property type="match status" value="1"/>
</dbReference>